<organism evidence="1 2">
    <name type="scientific">Portunus trituberculatus</name>
    <name type="common">Swimming crab</name>
    <name type="synonym">Neptunus trituberculatus</name>
    <dbReference type="NCBI Taxonomy" id="210409"/>
    <lineage>
        <taxon>Eukaryota</taxon>
        <taxon>Metazoa</taxon>
        <taxon>Ecdysozoa</taxon>
        <taxon>Arthropoda</taxon>
        <taxon>Crustacea</taxon>
        <taxon>Multicrustacea</taxon>
        <taxon>Malacostraca</taxon>
        <taxon>Eumalacostraca</taxon>
        <taxon>Eucarida</taxon>
        <taxon>Decapoda</taxon>
        <taxon>Pleocyemata</taxon>
        <taxon>Brachyura</taxon>
        <taxon>Eubrachyura</taxon>
        <taxon>Portunoidea</taxon>
        <taxon>Portunidae</taxon>
        <taxon>Portuninae</taxon>
        <taxon>Portunus</taxon>
    </lineage>
</organism>
<keyword evidence="2" id="KW-1185">Reference proteome</keyword>
<evidence type="ECO:0000313" key="1">
    <source>
        <dbReference type="EMBL" id="MPC52827.1"/>
    </source>
</evidence>
<sequence length="72" mass="7838">MKYSSGDLRIGGEYPACTPSLDTHHPFPTQYSGYSPAKKSVDGPLGKASSLSPTLIHSWLYSFLIITITIHV</sequence>
<reference evidence="1 2" key="1">
    <citation type="submission" date="2019-05" db="EMBL/GenBank/DDBJ databases">
        <title>Another draft genome of Portunus trituberculatus and its Hox gene families provides insights of decapod evolution.</title>
        <authorList>
            <person name="Jeong J.-H."/>
            <person name="Song I."/>
            <person name="Kim S."/>
            <person name="Choi T."/>
            <person name="Kim D."/>
            <person name="Ryu S."/>
            <person name="Kim W."/>
        </authorList>
    </citation>
    <scope>NUCLEOTIDE SEQUENCE [LARGE SCALE GENOMIC DNA]</scope>
    <source>
        <tissue evidence="1">Muscle</tissue>
    </source>
</reference>
<accession>A0A5B7G5G4</accession>
<proteinExistence type="predicted"/>
<comment type="caution">
    <text evidence="1">The sequence shown here is derived from an EMBL/GenBank/DDBJ whole genome shotgun (WGS) entry which is preliminary data.</text>
</comment>
<protein>
    <submittedName>
        <fullName evidence="1">Uncharacterized protein</fullName>
    </submittedName>
</protein>
<dbReference type="AlphaFoldDB" id="A0A5B7G5G4"/>
<dbReference type="EMBL" id="VSRR010011177">
    <property type="protein sequence ID" value="MPC52827.1"/>
    <property type="molecule type" value="Genomic_DNA"/>
</dbReference>
<name>A0A5B7G5G4_PORTR</name>
<gene>
    <name evidence="1" type="ORF">E2C01_046705</name>
</gene>
<evidence type="ECO:0000313" key="2">
    <source>
        <dbReference type="Proteomes" id="UP000324222"/>
    </source>
</evidence>
<dbReference type="Proteomes" id="UP000324222">
    <property type="component" value="Unassembled WGS sequence"/>
</dbReference>